<evidence type="ECO:0000256" key="1">
    <source>
        <dbReference type="SAM" id="MobiDB-lite"/>
    </source>
</evidence>
<protein>
    <submittedName>
        <fullName evidence="2">Unnamed protein product</fullName>
    </submittedName>
</protein>
<name>A0AAN4YJT0_ASPOZ</name>
<feature type="region of interest" description="Disordered" evidence="1">
    <location>
        <begin position="1"/>
        <end position="35"/>
    </location>
</feature>
<evidence type="ECO:0000313" key="2">
    <source>
        <dbReference type="EMBL" id="GMG30324.1"/>
    </source>
</evidence>
<sequence length="102" mass="11181">MGGGETYKPKAKHPQGTNSMKQHAHAKHPNMHRTDDDIVDEVSLCQGLKESGHARVPVDALSGIHVLTFFVDEHDIQGEDVDKHALDEGDDMDVPIELGSFV</sequence>
<dbReference type="EMBL" id="BSYA01000069">
    <property type="protein sequence ID" value="GMG30324.1"/>
    <property type="molecule type" value="Genomic_DNA"/>
</dbReference>
<feature type="compositionally biased region" description="Basic residues" evidence="1">
    <location>
        <begin position="22"/>
        <end position="31"/>
    </location>
</feature>
<dbReference type="Proteomes" id="UP001165205">
    <property type="component" value="Unassembled WGS sequence"/>
</dbReference>
<evidence type="ECO:0000313" key="3">
    <source>
        <dbReference type="Proteomes" id="UP001165205"/>
    </source>
</evidence>
<dbReference type="AlphaFoldDB" id="A0AAN4YJT0"/>
<proteinExistence type="predicted"/>
<reference evidence="2" key="1">
    <citation type="submission" date="2023-04" db="EMBL/GenBank/DDBJ databases">
        <title>Aspergillus oryzae NBRC 4228.</title>
        <authorList>
            <person name="Ichikawa N."/>
            <person name="Sato H."/>
            <person name="Tonouchi N."/>
        </authorList>
    </citation>
    <scope>NUCLEOTIDE SEQUENCE</scope>
    <source>
        <strain evidence="2">NBRC 4228</strain>
    </source>
</reference>
<accession>A0AAN4YJT0</accession>
<organism evidence="2 3">
    <name type="scientific">Aspergillus oryzae</name>
    <name type="common">Yellow koji mold</name>
    <dbReference type="NCBI Taxonomy" id="5062"/>
    <lineage>
        <taxon>Eukaryota</taxon>
        <taxon>Fungi</taxon>
        <taxon>Dikarya</taxon>
        <taxon>Ascomycota</taxon>
        <taxon>Pezizomycotina</taxon>
        <taxon>Eurotiomycetes</taxon>
        <taxon>Eurotiomycetidae</taxon>
        <taxon>Eurotiales</taxon>
        <taxon>Aspergillaceae</taxon>
        <taxon>Aspergillus</taxon>
        <taxon>Aspergillus subgen. Circumdati</taxon>
    </lineage>
</organism>
<comment type="caution">
    <text evidence="2">The sequence shown here is derived from an EMBL/GenBank/DDBJ whole genome shotgun (WGS) entry which is preliminary data.</text>
</comment>
<gene>
    <name evidence="2" type="ORF">Aory04_000641500</name>
</gene>